<evidence type="ECO:0000256" key="4">
    <source>
        <dbReference type="PROSITE-ProRule" id="PRU00742"/>
    </source>
</evidence>
<dbReference type="Gene3D" id="3.40.800.10">
    <property type="entry name" value="Ureohydrolase domain"/>
    <property type="match status" value="1"/>
</dbReference>
<dbReference type="InterPro" id="IPR006035">
    <property type="entry name" value="Ureohydrolase"/>
</dbReference>
<keyword evidence="6" id="KW-1185">Reference proteome</keyword>
<evidence type="ECO:0000256" key="3">
    <source>
        <dbReference type="ARBA" id="ARBA00023211"/>
    </source>
</evidence>
<evidence type="ECO:0000313" key="6">
    <source>
        <dbReference type="Proteomes" id="UP000756921"/>
    </source>
</evidence>
<comment type="similarity">
    <text evidence="4">Belongs to the arginase family.</text>
</comment>
<keyword evidence="1" id="KW-0479">Metal-binding</keyword>
<evidence type="ECO:0000313" key="5">
    <source>
        <dbReference type="EMBL" id="KAF9737816.1"/>
    </source>
</evidence>
<keyword evidence="2" id="KW-0378">Hydrolase</keyword>
<dbReference type="PANTHER" id="PTHR43782">
    <property type="entry name" value="ARGINASE"/>
    <property type="match status" value="1"/>
</dbReference>
<reference evidence="5" key="1">
    <citation type="journal article" date="2020" name="Mol. Plant Microbe Interact.">
        <title>Genome Sequence of the Biocontrol Agent Coniothyrium minitans strain Conio (IMI 134523).</title>
        <authorList>
            <person name="Patel D."/>
            <person name="Shittu T.A."/>
            <person name="Baroncelli R."/>
            <person name="Muthumeenakshi S."/>
            <person name="Osborne T.H."/>
            <person name="Janganan T.K."/>
            <person name="Sreenivasaprasad S."/>
        </authorList>
    </citation>
    <scope>NUCLEOTIDE SEQUENCE</scope>
    <source>
        <strain evidence="5">Conio</strain>
    </source>
</reference>
<dbReference type="OrthoDB" id="9992747at2759"/>
<dbReference type="Proteomes" id="UP000756921">
    <property type="component" value="Unassembled WGS sequence"/>
</dbReference>
<dbReference type="GO" id="GO:0030145">
    <property type="term" value="F:manganese ion binding"/>
    <property type="evidence" value="ECO:0007669"/>
    <property type="project" value="TreeGrafter"/>
</dbReference>
<accession>A0A9P6KTD1</accession>
<evidence type="ECO:0000256" key="2">
    <source>
        <dbReference type="ARBA" id="ARBA00022801"/>
    </source>
</evidence>
<name>A0A9P6KTD1_9PLEO</name>
<dbReference type="InterPro" id="IPR023696">
    <property type="entry name" value="Ureohydrolase_dom_sf"/>
</dbReference>
<dbReference type="PROSITE" id="PS51409">
    <property type="entry name" value="ARGINASE_2"/>
    <property type="match status" value="1"/>
</dbReference>
<dbReference type="GO" id="GO:0005737">
    <property type="term" value="C:cytoplasm"/>
    <property type="evidence" value="ECO:0007669"/>
    <property type="project" value="TreeGrafter"/>
</dbReference>
<proteinExistence type="inferred from homology"/>
<dbReference type="PANTHER" id="PTHR43782:SF3">
    <property type="entry name" value="ARGINASE"/>
    <property type="match status" value="1"/>
</dbReference>
<dbReference type="EMBL" id="WJXW01000003">
    <property type="protein sequence ID" value="KAF9737816.1"/>
    <property type="molecule type" value="Genomic_DNA"/>
</dbReference>
<dbReference type="GO" id="GO:0004053">
    <property type="term" value="F:arginase activity"/>
    <property type="evidence" value="ECO:0007669"/>
    <property type="project" value="TreeGrafter"/>
</dbReference>
<protein>
    <submittedName>
        <fullName evidence="5">Uncharacterized protein</fullName>
    </submittedName>
</protein>
<sequence>MLVFPPILQAAGYEVRECSTLTEPAIRTSSTREHNRTRNDDATVAACLQASKAITNVLSEDRQHSFHLALSGECLYTPAILSAYWHHLRPTTHKIGIIYFDADADLHTPSDPAGSGNIAGMTFTHLTLRDGALDSMKTFCKPDGSGVVDETNIVLFGMNSQSEANKREHLGDLFDNNFRVFTSGTVQRKPEESADKTLDYLEGEFPPCNVPNWMGLEYVQTMRALKVFLGNGKCVGLSIAEVNPDHDPGLVMTKRLVDDVVDGLVKRSVHVTLPWIGEY</sequence>
<dbReference type="AlphaFoldDB" id="A0A9P6KTD1"/>
<organism evidence="5 6">
    <name type="scientific">Paraphaeosphaeria minitans</name>
    <dbReference type="NCBI Taxonomy" id="565426"/>
    <lineage>
        <taxon>Eukaryota</taxon>
        <taxon>Fungi</taxon>
        <taxon>Dikarya</taxon>
        <taxon>Ascomycota</taxon>
        <taxon>Pezizomycotina</taxon>
        <taxon>Dothideomycetes</taxon>
        <taxon>Pleosporomycetidae</taxon>
        <taxon>Pleosporales</taxon>
        <taxon>Massarineae</taxon>
        <taxon>Didymosphaeriaceae</taxon>
        <taxon>Paraphaeosphaeria</taxon>
    </lineage>
</organism>
<keyword evidence="3" id="KW-0464">Manganese</keyword>
<evidence type="ECO:0000256" key="1">
    <source>
        <dbReference type="ARBA" id="ARBA00022723"/>
    </source>
</evidence>
<dbReference type="SUPFAM" id="SSF52768">
    <property type="entry name" value="Arginase/deacetylase"/>
    <property type="match status" value="1"/>
</dbReference>
<comment type="caution">
    <text evidence="5">The sequence shown here is derived from an EMBL/GenBank/DDBJ whole genome shotgun (WGS) entry which is preliminary data.</text>
</comment>
<gene>
    <name evidence="5" type="ORF">PMIN01_03099</name>
</gene>
<dbReference type="Pfam" id="PF00491">
    <property type="entry name" value="Arginase"/>
    <property type="match status" value="1"/>
</dbReference>